<organism evidence="1 2">
    <name type="scientific">Viridothelium virens</name>
    <name type="common">Speckled blister lichen</name>
    <name type="synonym">Trypethelium virens</name>
    <dbReference type="NCBI Taxonomy" id="1048519"/>
    <lineage>
        <taxon>Eukaryota</taxon>
        <taxon>Fungi</taxon>
        <taxon>Dikarya</taxon>
        <taxon>Ascomycota</taxon>
        <taxon>Pezizomycotina</taxon>
        <taxon>Dothideomycetes</taxon>
        <taxon>Dothideomycetes incertae sedis</taxon>
        <taxon>Trypetheliales</taxon>
        <taxon>Trypetheliaceae</taxon>
        <taxon>Viridothelium</taxon>
    </lineage>
</organism>
<dbReference type="InterPro" id="IPR036770">
    <property type="entry name" value="Ankyrin_rpt-contain_sf"/>
</dbReference>
<dbReference type="OrthoDB" id="1577640at2759"/>
<sequence>MKAAVRSLQYPFKKDSLQFLNDIVRDLRLNVDLTLQILNLDTAAKTTQTLMSMNDLALDTAARIRRLELTISQASSNPSTTALTLKDSQSEAETVGSIEHLRRAIVYKPELHQMLCDESRRFERLIEMGQGDFQFNNSRRPKCRCRQHSRRVVQRYSVGPLRFFQEAVMSATHYPTCPLHFLFEKMRVWGATVSFNWLLSTTVDIAFQSIRGAGGRALSPYVKYRATVPYDSPAFALVHHDWFGSNLRGDGLIRSRRLAEAAGYVMDLGDLENRLNDLPDRLVQLFRSGEASPDDVNPTGRTVAHELLYNFGPYISLSTLSTLAIAIMALKGIGVPVNDVDVFGESTLDIMFSYLSLGSFTSQHSDLAYLIKNGLQRCHWRQPSYFGAPCFSDIVLLGIEGCPVIYFDGGRLFSAIADKDMQTLKQLLIRRPSIIHEKDNKGHTAIHASLNWTYEMMVLFEHGGRSLVNEPDMHGLIPLSYAIQMRLVEAAQLLLDNGSSLSSPGFANTMSSWRLPHVEEAIFNARGHLWDHILNAFIIRRHKLAQWAKQFILMELHGKLVPLNGLPDRTAHAVQDALLMEGVELPQELIVMSFDTSIYDFWKLSSENAFKAFEAGFRDVDSAPEDGLSPLMYQCFYENDLMADWLLSKGADLERRVSQFRGMKSPTAMHLFARLVSGTPSRKFHKGIWLPVFQGDCEDVPSFPNAARRALLSGACDGCQCACSANGCLPRTNIFNTIAADNRVLEGPHLRILGEWMAITLDAADELRTEVVEDLIRALTFDKLRMRHTCCHPFFYPSVNNDPFALSSEEVEEIQDEEWALVQELEAVVCGVSAAYTDFKGSILEFVEQYWELRMAQSLENLKNDDDVDATARAGVVLKPEDSD</sequence>
<name>A0A6A6HBA2_VIRVR</name>
<evidence type="ECO:0000313" key="1">
    <source>
        <dbReference type="EMBL" id="KAF2234763.1"/>
    </source>
</evidence>
<gene>
    <name evidence="1" type="ORF">EV356DRAFT_576455</name>
</gene>
<dbReference type="Proteomes" id="UP000800092">
    <property type="component" value="Unassembled WGS sequence"/>
</dbReference>
<protein>
    <submittedName>
        <fullName evidence="1">Uncharacterized protein</fullName>
    </submittedName>
</protein>
<dbReference type="AlphaFoldDB" id="A0A6A6HBA2"/>
<dbReference type="SMART" id="SM00248">
    <property type="entry name" value="ANK"/>
    <property type="match status" value="2"/>
</dbReference>
<dbReference type="EMBL" id="ML991796">
    <property type="protein sequence ID" value="KAF2234763.1"/>
    <property type="molecule type" value="Genomic_DNA"/>
</dbReference>
<accession>A0A6A6HBA2</accession>
<evidence type="ECO:0000313" key="2">
    <source>
        <dbReference type="Proteomes" id="UP000800092"/>
    </source>
</evidence>
<keyword evidence="2" id="KW-1185">Reference proteome</keyword>
<reference evidence="1" key="1">
    <citation type="journal article" date="2020" name="Stud. Mycol.">
        <title>101 Dothideomycetes genomes: a test case for predicting lifestyles and emergence of pathogens.</title>
        <authorList>
            <person name="Haridas S."/>
            <person name="Albert R."/>
            <person name="Binder M."/>
            <person name="Bloem J."/>
            <person name="Labutti K."/>
            <person name="Salamov A."/>
            <person name="Andreopoulos B."/>
            <person name="Baker S."/>
            <person name="Barry K."/>
            <person name="Bills G."/>
            <person name="Bluhm B."/>
            <person name="Cannon C."/>
            <person name="Castanera R."/>
            <person name="Culley D."/>
            <person name="Daum C."/>
            <person name="Ezra D."/>
            <person name="Gonzalez J."/>
            <person name="Henrissat B."/>
            <person name="Kuo A."/>
            <person name="Liang C."/>
            <person name="Lipzen A."/>
            <person name="Lutzoni F."/>
            <person name="Magnuson J."/>
            <person name="Mondo S."/>
            <person name="Nolan M."/>
            <person name="Ohm R."/>
            <person name="Pangilinan J."/>
            <person name="Park H.-J."/>
            <person name="Ramirez L."/>
            <person name="Alfaro M."/>
            <person name="Sun H."/>
            <person name="Tritt A."/>
            <person name="Yoshinaga Y."/>
            <person name="Zwiers L.-H."/>
            <person name="Turgeon B."/>
            <person name="Goodwin S."/>
            <person name="Spatafora J."/>
            <person name="Crous P."/>
            <person name="Grigoriev I."/>
        </authorList>
    </citation>
    <scope>NUCLEOTIDE SEQUENCE</scope>
    <source>
        <strain evidence="1">Tuck. ex Michener</strain>
    </source>
</reference>
<dbReference type="SUPFAM" id="SSF48403">
    <property type="entry name" value="Ankyrin repeat"/>
    <property type="match status" value="1"/>
</dbReference>
<dbReference type="Gene3D" id="1.25.40.20">
    <property type="entry name" value="Ankyrin repeat-containing domain"/>
    <property type="match status" value="1"/>
</dbReference>
<proteinExistence type="predicted"/>
<dbReference type="InterPro" id="IPR002110">
    <property type="entry name" value="Ankyrin_rpt"/>
</dbReference>